<name>A0A2H0N2C6_9BACT</name>
<dbReference type="EMBL" id="PCWM01000056">
    <property type="protein sequence ID" value="PIR03040.1"/>
    <property type="molecule type" value="Genomic_DNA"/>
</dbReference>
<organism evidence="2 3">
    <name type="scientific">Candidatus Magasanikbacteria bacterium CG11_big_fil_rev_8_21_14_0_20_43_7</name>
    <dbReference type="NCBI Taxonomy" id="1974654"/>
    <lineage>
        <taxon>Bacteria</taxon>
        <taxon>Candidatus Magasanikiibacteriota</taxon>
    </lineage>
</organism>
<sequence>MQDLQEIFTRVQENKKKLKDLRDTYKEAVQADQSYVDIDEALKATREKKKTIELAIKEQFAHEFVKMDDLKIDIASDQEMINDIAMTMMMKGETVSVNDKYENEYEPIFKVSFKKVS</sequence>
<keyword evidence="1" id="KW-0175">Coiled coil</keyword>
<evidence type="ECO:0000313" key="3">
    <source>
        <dbReference type="Proteomes" id="UP000229782"/>
    </source>
</evidence>
<dbReference type="AlphaFoldDB" id="A0A2H0N2C6"/>
<evidence type="ECO:0000256" key="1">
    <source>
        <dbReference type="SAM" id="Coils"/>
    </source>
</evidence>
<protein>
    <submittedName>
        <fullName evidence="2">Uncharacterized protein</fullName>
    </submittedName>
</protein>
<evidence type="ECO:0000313" key="2">
    <source>
        <dbReference type="EMBL" id="PIR03040.1"/>
    </source>
</evidence>
<reference evidence="2 3" key="1">
    <citation type="submission" date="2017-09" db="EMBL/GenBank/DDBJ databases">
        <title>Depth-based differentiation of microbial function through sediment-hosted aquifers and enrichment of novel symbionts in the deep terrestrial subsurface.</title>
        <authorList>
            <person name="Probst A.J."/>
            <person name="Ladd B."/>
            <person name="Jarett J.K."/>
            <person name="Geller-Mcgrath D.E."/>
            <person name="Sieber C.M."/>
            <person name="Emerson J.B."/>
            <person name="Anantharaman K."/>
            <person name="Thomas B.C."/>
            <person name="Malmstrom R."/>
            <person name="Stieglmeier M."/>
            <person name="Klingl A."/>
            <person name="Woyke T."/>
            <person name="Ryan C.M."/>
            <person name="Banfield J.F."/>
        </authorList>
    </citation>
    <scope>NUCLEOTIDE SEQUENCE [LARGE SCALE GENOMIC DNA]</scope>
    <source>
        <strain evidence="2">CG11_big_fil_rev_8_21_14_0_20_43_7</strain>
    </source>
</reference>
<proteinExistence type="predicted"/>
<accession>A0A2H0N2C6</accession>
<comment type="caution">
    <text evidence="2">The sequence shown here is derived from an EMBL/GenBank/DDBJ whole genome shotgun (WGS) entry which is preliminary data.</text>
</comment>
<feature type="coiled-coil region" evidence="1">
    <location>
        <begin position="1"/>
        <end position="31"/>
    </location>
</feature>
<gene>
    <name evidence="2" type="ORF">COV60_02375</name>
</gene>
<dbReference type="Proteomes" id="UP000229782">
    <property type="component" value="Unassembled WGS sequence"/>
</dbReference>